<dbReference type="OrthoDB" id="6613714at2759"/>
<dbReference type="Pfam" id="PF21788">
    <property type="entry name" value="TNP-like_GBD"/>
    <property type="match status" value="1"/>
</dbReference>
<accession>A0A6G0VII0</accession>
<reference evidence="2 3" key="1">
    <citation type="submission" date="2019-08" db="EMBL/GenBank/DDBJ databases">
        <title>Whole genome of Aphis craccivora.</title>
        <authorList>
            <person name="Voronova N.V."/>
            <person name="Shulinski R.S."/>
            <person name="Bandarenka Y.V."/>
            <person name="Zhorov D.G."/>
            <person name="Warner D."/>
        </authorList>
    </citation>
    <scope>NUCLEOTIDE SEQUENCE [LARGE SCALE GENOMIC DNA]</scope>
    <source>
        <strain evidence="2">180601</strain>
        <tissue evidence="2">Whole Body</tissue>
    </source>
</reference>
<feature type="domain" description="Transposable element P transposase-like GTP-binding insertion" evidence="1">
    <location>
        <begin position="55"/>
        <end position="169"/>
    </location>
</feature>
<proteinExistence type="predicted"/>
<dbReference type="EMBL" id="VUJU01017176">
    <property type="protein sequence ID" value="KAF0684835.1"/>
    <property type="molecule type" value="Genomic_DNA"/>
</dbReference>
<dbReference type="AlphaFoldDB" id="A0A6G0VII0"/>
<sequence length="260" mass="30474">MSGVKVDGVVSDAGSTNRKLWRELGICGKFDNLKNYIVHPMDEKRRIYFFTDAPHLIKTVRNRLHNNKTLKISPEKESINWEHYITLHSNDLKNISKRVCPKITNRHLFLDSFSKMNVKLATQVFSNSVSVGLKYYREIVQVKSLENSQETEYFTKLFNDIFDVLNRKFPAEGIRKYSKDFEILENALIFLDNWEHNLLKKKINESEFLTKQTVEGLRVSIKSTIELSNYLLDIGFHYVLSNKMNQDKLEVITKQFFGII</sequence>
<organism evidence="2 3">
    <name type="scientific">Aphis craccivora</name>
    <name type="common">Cowpea aphid</name>
    <dbReference type="NCBI Taxonomy" id="307492"/>
    <lineage>
        <taxon>Eukaryota</taxon>
        <taxon>Metazoa</taxon>
        <taxon>Ecdysozoa</taxon>
        <taxon>Arthropoda</taxon>
        <taxon>Hexapoda</taxon>
        <taxon>Insecta</taxon>
        <taxon>Pterygota</taxon>
        <taxon>Neoptera</taxon>
        <taxon>Paraneoptera</taxon>
        <taxon>Hemiptera</taxon>
        <taxon>Sternorrhyncha</taxon>
        <taxon>Aphidomorpha</taxon>
        <taxon>Aphidoidea</taxon>
        <taxon>Aphididae</taxon>
        <taxon>Aphidini</taxon>
        <taxon>Aphis</taxon>
        <taxon>Aphis</taxon>
    </lineage>
</organism>
<keyword evidence="3" id="KW-1185">Reference proteome</keyword>
<feature type="non-terminal residue" evidence="2">
    <location>
        <position position="260"/>
    </location>
</feature>
<evidence type="ECO:0000259" key="1">
    <source>
        <dbReference type="Pfam" id="PF21788"/>
    </source>
</evidence>
<gene>
    <name evidence="2" type="ORF">FWK35_00033740</name>
</gene>
<dbReference type="InterPro" id="IPR048366">
    <property type="entry name" value="TNP-like_GBD"/>
</dbReference>
<evidence type="ECO:0000313" key="3">
    <source>
        <dbReference type="Proteomes" id="UP000478052"/>
    </source>
</evidence>
<evidence type="ECO:0000313" key="2">
    <source>
        <dbReference type="EMBL" id="KAF0684835.1"/>
    </source>
</evidence>
<name>A0A6G0VII0_APHCR</name>
<dbReference type="Proteomes" id="UP000478052">
    <property type="component" value="Unassembled WGS sequence"/>
</dbReference>
<comment type="caution">
    <text evidence="2">The sequence shown here is derived from an EMBL/GenBank/DDBJ whole genome shotgun (WGS) entry which is preliminary data.</text>
</comment>
<protein>
    <submittedName>
        <fullName evidence="2">MADF domain-containing protein</fullName>
    </submittedName>
</protein>